<name>A0A4R1FX62_9PAST</name>
<evidence type="ECO:0000256" key="1">
    <source>
        <dbReference type="SAM" id="MobiDB-lite"/>
    </source>
</evidence>
<gene>
    <name evidence="2" type="ORF">EV694_0720</name>
</gene>
<dbReference type="RefSeq" id="WP_165865496.1">
    <property type="nucleotide sequence ID" value="NZ_SMFT01000002.1"/>
</dbReference>
<keyword evidence="3" id="KW-1185">Reference proteome</keyword>
<reference evidence="2 3" key="1">
    <citation type="submission" date="2019-03" db="EMBL/GenBank/DDBJ databases">
        <title>Genomic Encyclopedia of Type Strains, Phase IV (KMG-IV): sequencing the most valuable type-strain genomes for metagenomic binning, comparative biology and taxonomic classification.</title>
        <authorList>
            <person name="Goeker M."/>
        </authorList>
    </citation>
    <scope>NUCLEOTIDE SEQUENCE [LARGE SCALE GENOMIC DNA]</scope>
    <source>
        <strain evidence="2 3">DSM 15534</strain>
    </source>
</reference>
<evidence type="ECO:0000313" key="3">
    <source>
        <dbReference type="Proteomes" id="UP000294702"/>
    </source>
</evidence>
<organism evidence="2 3">
    <name type="scientific">Volucribacter psittacicida</name>
    <dbReference type="NCBI Taxonomy" id="203482"/>
    <lineage>
        <taxon>Bacteria</taxon>
        <taxon>Pseudomonadati</taxon>
        <taxon>Pseudomonadota</taxon>
        <taxon>Gammaproteobacteria</taxon>
        <taxon>Pasteurellales</taxon>
        <taxon>Pasteurellaceae</taxon>
        <taxon>Volucribacter</taxon>
    </lineage>
</organism>
<dbReference type="AlphaFoldDB" id="A0A4R1FX62"/>
<evidence type="ECO:0008006" key="4">
    <source>
        <dbReference type="Google" id="ProtNLM"/>
    </source>
</evidence>
<dbReference type="EMBL" id="SMFT01000002">
    <property type="protein sequence ID" value="TCJ98332.1"/>
    <property type="molecule type" value="Genomic_DNA"/>
</dbReference>
<proteinExistence type="predicted"/>
<protein>
    <recommendedName>
        <fullName evidence="4">Lipoprotein</fullName>
    </recommendedName>
</protein>
<comment type="caution">
    <text evidence="2">The sequence shown here is derived from an EMBL/GenBank/DDBJ whole genome shotgun (WGS) entry which is preliminary data.</text>
</comment>
<evidence type="ECO:0000313" key="2">
    <source>
        <dbReference type="EMBL" id="TCJ98332.1"/>
    </source>
</evidence>
<dbReference type="Proteomes" id="UP000294702">
    <property type="component" value="Unassembled WGS sequence"/>
</dbReference>
<feature type="region of interest" description="Disordered" evidence="1">
    <location>
        <begin position="33"/>
        <end position="53"/>
    </location>
</feature>
<accession>A0A4R1FX62</accession>
<sequence>MKKWLSMTTVLTLTLFLNACCLFPWWHPPHQGGGMGGGAPMQQQGHGKMQPRR</sequence>